<evidence type="ECO:0000313" key="3">
    <source>
        <dbReference type="Proteomes" id="UP000789508"/>
    </source>
</evidence>
<feature type="non-terminal residue" evidence="2">
    <location>
        <position position="61"/>
    </location>
</feature>
<dbReference type="AlphaFoldDB" id="A0A9N9NY24"/>
<feature type="non-terminal residue" evidence="2">
    <location>
        <position position="1"/>
    </location>
</feature>
<evidence type="ECO:0000256" key="1">
    <source>
        <dbReference type="SAM" id="MobiDB-lite"/>
    </source>
</evidence>
<name>A0A9N9NY24_9GLOM</name>
<proteinExistence type="predicted"/>
<feature type="compositionally biased region" description="Polar residues" evidence="1">
    <location>
        <begin position="50"/>
        <end position="61"/>
    </location>
</feature>
<dbReference type="EMBL" id="CAJVPS010054679">
    <property type="protein sequence ID" value="CAG8774405.1"/>
    <property type="molecule type" value="Genomic_DNA"/>
</dbReference>
<gene>
    <name evidence="2" type="ORF">ALEPTO_LOCUS14315</name>
</gene>
<dbReference type="Proteomes" id="UP000789508">
    <property type="component" value="Unassembled WGS sequence"/>
</dbReference>
<protein>
    <submittedName>
        <fullName evidence="2">1698_t:CDS:1</fullName>
    </submittedName>
</protein>
<feature type="region of interest" description="Disordered" evidence="1">
    <location>
        <begin position="42"/>
        <end position="61"/>
    </location>
</feature>
<reference evidence="2" key="1">
    <citation type="submission" date="2021-06" db="EMBL/GenBank/DDBJ databases">
        <authorList>
            <person name="Kallberg Y."/>
            <person name="Tangrot J."/>
            <person name="Rosling A."/>
        </authorList>
    </citation>
    <scope>NUCLEOTIDE SEQUENCE</scope>
    <source>
        <strain evidence="2">FL130A</strain>
    </source>
</reference>
<sequence>YNKINTKKMNNTSHAYSLATRITALEYPRVWNTTQVKKIGQGNFEADWPNGQNSGDAPSKQ</sequence>
<organism evidence="2 3">
    <name type="scientific">Ambispora leptoticha</name>
    <dbReference type="NCBI Taxonomy" id="144679"/>
    <lineage>
        <taxon>Eukaryota</taxon>
        <taxon>Fungi</taxon>
        <taxon>Fungi incertae sedis</taxon>
        <taxon>Mucoromycota</taxon>
        <taxon>Glomeromycotina</taxon>
        <taxon>Glomeromycetes</taxon>
        <taxon>Archaeosporales</taxon>
        <taxon>Ambisporaceae</taxon>
        <taxon>Ambispora</taxon>
    </lineage>
</organism>
<keyword evidence="3" id="KW-1185">Reference proteome</keyword>
<comment type="caution">
    <text evidence="2">The sequence shown here is derived from an EMBL/GenBank/DDBJ whole genome shotgun (WGS) entry which is preliminary data.</text>
</comment>
<accession>A0A9N9NY24</accession>
<evidence type="ECO:0000313" key="2">
    <source>
        <dbReference type="EMBL" id="CAG8774405.1"/>
    </source>
</evidence>